<dbReference type="Gene3D" id="3.40.50.1820">
    <property type="entry name" value="alpha/beta hydrolase"/>
    <property type="match status" value="1"/>
</dbReference>
<reference evidence="2 3" key="1">
    <citation type="submission" date="2020-08" db="EMBL/GenBank/DDBJ databases">
        <title>Genomic Encyclopedia of Archaeal and Bacterial Type Strains, Phase II (KMG-II): from individual species to whole genera.</title>
        <authorList>
            <person name="Goeker M."/>
        </authorList>
    </citation>
    <scope>NUCLEOTIDE SEQUENCE [LARGE SCALE GENOMIC DNA]</scope>
    <source>
        <strain evidence="2 3">DSM 43850</strain>
    </source>
</reference>
<gene>
    <name evidence="2" type="ORF">BC739_007771</name>
</gene>
<evidence type="ECO:0000313" key="3">
    <source>
        <dbReference type="Proteomes" id="UP000517916"/>
    </source>
</evidence>
<accession>A0ABR6BUF6</accession>
<proteinExistence type="predicted"/>
<dbReference type="SUPFAM" id="SSF53271">
    <property type="entry name" value="PRTase-like"/>
    <property type="match status" value="1"/>
</dbReference>
<dbReference type="InterPro" id="IPR000836">
    <property type="entry name" value="PRTase_dom"/>
</dbReference>
<dbReference type="EMBL" id="JACJID010000007">
    <property type="protein sequence ID" value="MBA8930524.1"/>
    <property type="molecule type" value="Genomic_DNA"/>
</dbReference>
<dbReference type="Pfam" id="PF00156">
    <property type="entry name" value="Pribosyltran"/>
    <property type="match status" value="1"/>
</dbReference>
<dbReference type="SUPFAM" id="SSF53474">
    <property type="entry name" value="alpha/beta-Hydrolases"/>
    <property type="match status" value="1"/>
</dbReference>
<dbReference type="Proteomes" id="UP000517916">
    <property type="component" value="Unassembled WGS sequence"/>
</dbReference>
<feature type="domain" description="Phosphoribosyltransferase" evidence="1">
    <location>
        <begin position="10"/>
        <end position="159"/>
    </location>
</feature>
<dbReference type="InterPro" id="IPR026555">
    <property type="entry name" value="NSL3/Tex30"/>
</dbReference>
<name>A0ABR6BUF6_9PSEU</name>
<keyword evidence="3" id="KW-1185">Reference proteome</keyword>
<dbReference type="InterPro" id="IPR029058">
    <property type="entry name" value="AB_hydrolase_fold"/>
</dbReference>
<protein>
    <submittedName>
        <fullName evidence="2">Phosphoribosyl transferase</fullName>
    </submittedName>
</protein>
<keyword evidence="2" id="KW-0808">Transferase</keyword>
<dbReference type="Gene3D" id="3.40.50.2020">
    <property type="match status" value="1"/>
</dbReference>
<dbReference type="PANTHER" id="PTHR13136">
    <property type="entry name" value="TESTIS DEVELOPMENT PROTEIN PRTD"/>
    <property type="match status" value="1"/>
</dbReference>
<dbReference type="Gene3D" id="3.30.1310.20">
    <property type="entry name" value="PRTase-like"/>
    <property type="match status" value="1"/>
</dbReference>
<organism evidence="2 3">
    <name type="scientific">Kutzneria viridogrisea</name>
    <dbReference type="NCBI Taxonomy" id="47990"/>
    <lineage>
        <taxon>Bacteria</taxon>
        <taxon>Bacillati</taxon>
        <taxon>Actinomycetota</taxon>
        <taxon>Actinomycetes</taxon>
        <taxon>Pseudonocardiales</taxon>
        <taxon>Pseudonocardiaceae</taxon>
        <taxon>Kutzneria</taxon>
    </lineage>
</organism>
<dbReference type="InterPro" id="IPR029057">
    <property type="entry name" value="PRTase-like"/>
</dbReference>
<dbReference type="PANTHER" id="PTHR13136:SF11">
    <property type="entry name" value="TESTIS-EXPRESSED PROTEIN 30"/>
    <property type="match status" value="1"/>
</dbReference>
<evidence type="ECO:0000313" key="2">
    <source>
        <dbReference type="EMBL" id="MBA8930524.1"/>
    </source>
</evidence>
<dbReference type="GO" id="GO:0016740">
    <property type="term" value="F:transferase activity"/>
    <property type="evidence" value="ECO:0007669"/>
    <property type="project" value="UniProtKB-KW"/>
</dbReference>
<dbReference type="CDD" id="cd06223">
    <property type="entry name" value="PRTases_typeI"/>
    <property type="match status" value="1"/>
</dbReference>
<evidence type="ECO:0000259" key="1">
    <source>
        <dbReference type="Pfam" id="PF00156"/>
    </source>
</evidence>
<comment type="caution">
    <text evidence="2">The sequence shown here is derived from an EMBL/GenBank/DDBJ whole genome shotgun (WGS) entry which is preliminary data.</text>
</comment>
<sequence length="444" mass="47000">MPFKNRSEAGKRLAQRLAGLRGQSVLVLGVPRGGVPVAFEVARHLDAPLDVIVVRKLGVPFQPELAMGAIGEGGVRILNEYVVRRSGVTDVELRAVTNHELVELAARTRRLRGDRPQLCLADRNVVIVDDGIATGASAHAACQVARKQGAMRVVVAAPVCAKDAVDSLRTVADEVVYLESPRQFCGVGEWYVDFGQTSDGEVVSLLAQASAADRATVVNQRSDAEPDPPEICERDIRPTAGTTALAGRLAVPTGANRLVVFAHGSGSSRHSPRNRFVASALNQKGFATALLDLLTVEEEGDRTMVFDAALLASRLAAATRQLREGFAQVGYFGASTGAAAALWAAVESDTGVGAVVCRGGRPDLAWGRLPLVKAPTLLIVGSRDRTVLDLNHSAQARMRCTTELAVIPGATHLFEEPGALQAVSGLASDWFGTHLTVKLDNTFG</sequence>
<dbReference type="RefSeq" id="WP_182839931.1">
    <property type="nucleotide sequence ID" value="NZ_BAAABQ010000008.1"/>
</dbReference>